<dbReference type="AlphaFoldDB" id="G0MDF0"/>
<feature type="compositionally biased region" description="Low complexity" evidence="1">
    <location>
        <begin position="40"/>
        <end position="51"/>
    </location>
</feature>
<evidence type="ECO:0000256" key="1">
    <source>
        <dbReference type="SAM" id="MobiDB-lite"/>
    </source>
</evidence>
<keyword evidence="3" id="KW-1185">Reference proteome</keyword>
<organism evidence="3">
    <name type="scientific">Caenorhabditis brenneri</name>
    <name type="common">Nematode worm</name>
    <dbReference type="NCBI Taxonomy" id="135651"/>
    <lineage>
        <taxon>Eukaryota</taxon>
        <taxon>Metazoa</taxon>
        <taxon>Ecdysozoa</taxon>
        <taxon>Nematoda</taxon>
        <taxon>Chromadorea</taxon>
        <taxon>Rhabditida</taxon>
        <taxon>Rhabditina</taxon>
        <taxon>Rhabditomorpha</taxon>
        <taxon>Rhabditoidea</taxon>
        <taxon>Rhabditidae</taxon>
        <taxon>Peloderinae</taxon>
        <taxon>Caenorhabditis</taxon>
    </lineage>
</organism>
<feature type="compositionally biased region" description="Polar residues" evidence="1">
    <location>
        <begin position="362"/>
        <end position="376"/>
    </location>
</feature>
<feature type="region of interest" description="Disordered" evidence="1">
    <location>
        <begin position="395"/>
        <end position="420"/>
    </location>
</feature>
<name>G0MDF0_CAEBE</name>
<protein>
    <submittedName>
        <fullName evidence="2">Uncharacterized protein</fullName>
    </submittedName>
</protein>
<reference evidence="3" key="1">
    <citation type="submission" date="2011-07" db="EMBL/GenBank/DDBJ databases">
        <authorList>
            <consortium name="Caenorhabditis brenneri Sequencing and Analysis Consortium"/>
            <person name="Wilson R.K."/>
        </authorList>
    </citation>
    <scope>NUCLEOTIDE SEQUENCE [LARGE SCALE GENOMIC DNA]</scope>
    <source>
        <strain evidence="3">PB2801</strain>
    </source>
</reference>
<proteinExistence type="predicted"/>
<evidence type="ECO:0000313" key="2">
    <source>
        <dbReference type="EMBL" id="EGT49386.1"/>
    </source>
</evidence>
<dbReference type="InParanoid" id="G0MDF0"/>
<feature type="compositionally biased region" description="Polar residues" evidence="1">
    <location>
        <begin position="95"/>
        <end position="106"/>
    </location>
</feature>
<dbReference type="HOGENOM" id="CLU_462498_0_0_1"/>
<feature type="compositionally biased region" description="Basic residues" evidence="1">
    <location>
        <begin position="107"/>
        <end position="121"/>
    </location>
</feature>
<feature type="compositionally biased region" description="Polar residues" evidence="1">
    <location>
        <begin position="396"/>
        <end position="408"/>
    </location>
</feature>
<gene>
    <name evidence="2" type="ORF">CAEBREN_14509</name>
</gene>
<dbReference type="EMBL" id="GL379790">
    <property type="protein sequence ID" value="EGT49386.1"/>
    <property type="molecule type" value="Genomic_DNA"/>
</dbReference>
<feature type="compositionally biased region" description="Basic and acidic residues" evidence="1">
    <location>
        <begin position="409"/>
        <end position="420"/>
    </location>
</feature>
<feature type="region of interest" description="Disordered" evidence="1">
    <location>
        <begin position="1"/>
        <end position="51"/>
    </location>
</feature>
<feature type="compositionally biased region" description="Basic residues" evidence="1">
    <location>
        <begin position="1"/>
        <end position="11"/>
    </location>
</feature>
<dbReference type="Proteomes" id="UP000008068">
    <property type="component" value="Unassembled WGS sequence"/>
</dbReference>
<evidence type="ECO:0000313" key="3">
    <source>
        <dbReference type="Proteomes" id="UP000008068"/>
    </source>
</evidence>
<feature type="region of interest" description="Disordered" evidence="1">
    <location>
        <begin position="354"/>
        <end position="376"/>
    </location>
</feature>
<accession>G0MDF0</accession>
<feature type="region of interest" description="Disordered" evidence="1">
    <location>
        <begin position="94"/>
        <end position="121"/>
    </location>
</feature>
<sequence length="590" mass="65736">MERQRHSRQCKAPRPPKPELERKTRSMTSTGHEKRKAASPSVPVQKKKVVPVGKKPTVPAIAPSNGASVGSGEWVKGIMANVIRSIEKEELERQMTVSTDVPSGTNHVRRATPHPNVNRKRHLGTSMVDVQVPVSSSQVSSQLVKKATTAKMRPAMANEQVPASSRQVSSEVLQERQIPASSSLLTSRFDVQSEVNDNETTCQNKKDKVERAANSYRARFTRPEEEINLPIDERPVGDVLRENWIAKRYLIRNDTLEKTNSQTGSSRQPPEVSKMTVPIQNKLLLPVKTIQRPPLAIISSRPVTSTQRLIPGRHPGTHSGQLVSRKEQPVSQVSTFSKAHPLLAQLLTAPKQQKLAVPGPQETPTVPAQCQRNQNTLPTHAPSVQEVDILIEDVPSAQTPNTPPVQNKSPKDETPGDESSHQLAYLNRAIRAFGSSVPAVLPVQTRVTVKQVSKNLVAQEPPKSNVAIKEEPVEGADFNIIKHKSSPSSRVPTRNIQKRLPEAKKLILPTGCKTNYEEWTDENCQEFILKFVESDDFEQIDIINRLSIDSSALEALTETDDWEKLRIKYKIFCKLRSHFNKVVNVQHGFH</sequence>